<name>A0A6G1M5A4_ORBOL</name>
<evidence type="ECO:0000256" key="2">
    <source>
        <dbReference type="ARBA" id="ARBA00022827"/>
    </source>
</evidence>
<dbReference type="GO" id="GO:0071949">
    <property type="term" value="F:FAD binding"/>
    <property type="evidence" value="ECO:0007669"/>
    <property type="project" value="InterPro"/>
</dbReference>
<proteinExistence type="predicted"/>
<evidence type="ECO:0000256" key="3">
    <source>
        <dbReference type="ARBA" id="ARBA00023002"/>
    </source>
</evidence>
<protein>
    <recommendedName>
        <fullName evidence="4">FAD-binding domain-containing protein</fullName>
    </recommendedName>
</protein>
<dbReference type="Gene3D" id="3.50.50.60">
    <property type="entry name" value="FAD/NAD(P)-binding domain"/>
    <property type="match status" value="1"/>
</dbReference>
<feature type="domain" description="FAD-binding" evidence="4">
    <location>
        <begin position="2"/>
        <end position="355"/>
    </location>
</feature>
<comment type="caution">
    <text evidence="6">The sequence shown here is derived from an EMBL/GenBank/DDBJ whole genome shotgun (WGS) entry which is preliminary data.</text>
</comment>
<keyword evidence="1" id="KW-0285">Flavoprotein</keyword>
<gene>
    <name evidence="7" type="ORF">TWF191_008163</name>
    <name evidence="6" type="ORF">TWF679_001405</name>
    <name evidence="5" type="ORF">TWF788_006994</name>
</gene>
<evidence type="ECO:0000313" key="6">
    <source>
        <dbReference type="EMBL" id="KAF3217992.1"/>
    </source>
</evidence>
<dbReference type="GO" id="GO:0016491">
    <property type="term" value="F:oxidoreductase activity"/>
    <property type="evidence" value="ECO:0007669"/>
    <property type="project" value="UniProtKB-KW"/>
</dbReference>
<dbReference type="Proteomes" id="UP000614610">
    <property type="component" value="Unassembled WGS sequence"/>
</dbReference>
<dbReference type="InterPro" id="IPR051704">
    <property type="entry name" value="FAD_aromatic-hydroxylase"/>
</dbReference>
<reference evidence="8 9" key="1">
    <citation type="submission" date="2019-06" db="EMBL/GenBank/DDBJ databases">
        <authorList>
            <person name="Palmer J.M."/>
        </authorList>
    </citation>
    <scope>NUCLEOTIDE SEQUENCE</scope>
    <source>
        <strain evidence="7 9">TWF191</strain>
        <strain evidence="6">TWF679</strain>
        <strain evidence="5 8">TWF788</strain>
    </source>
</reference>
<dbReference type="PANTHER" id="PTHR46865">
    <property type="entry name" value="OXIDOREDUCTASE-RELATED"/>
    <property type="match status" value="1"/>
</dbReference>
<dbReference type="PANTHER" id="PTHR46865:SF2">
    <property type="entry name" value="MONOOXYGENASE"/>
    <property type="match status" value="1"/>
</dbReference>
<dbReference type="Pfam" id="PF01494">
    <property type="entry name" value="FAD_binding_3"/>
    <property type="match status" value="1"/>
</dbReference>
<dbReference type="AlphaFoldDB" id="A0A6G1M5A4"/>
<dbReference type="SUPFAM" id="SSF51905">
    <property type="entry name" value="FAD/NAD(P)-binding domain"/>
    <property type="match status" value="1"/>
</dbReference>
<dbReference type="OrthoDB" id="655030at2759"/>
<evidence type="ECO:0000313" key="7">
    <source>
        <dbReference type="EMBL" id="KAF3218718.1"/>
    </source>
</evidence>
<dbReference type="EMBL" id="JAABOE010000037">
    <property type="protein sequence ID" value="KAF3179690.1"/>
    <property type="molecule type" value="Genomic_DNA"/>
</dbReference>
<dbReference type="InterPro" id="IPR002938">
    <property type="entry name" value="FAD-bd"/>
</dbReference>
<dbReference type="EMBL" id="WIPF01000053">
    <property type="protein sequence ID" value="KAF3218718.1"/>
    <property type="molecule type" value="Genomic_DNA"/>
</dbReference>
<accession>A0A6G1M5A4</accession>
<evidence type="ECO:0000313" key="9">
    <source>
        <dbReference type="Proteomes" id="UP000483672"/>
    </source>
</evidence>
<evidence type="ECO:0000256" key="1">
    <source>
        <dbReference type="ARBA" id="ARBA00022630"/>
    </source>
</evidence>
<sequence>MRVLISGAGIAGPSLAWFLAKSGAKVTTVEKAQCILPHGQNIDIQGSARKVIKKMGLVDEILRFNTTEKGTQLIDPKGRPFAPFPVQKGNSSGSMSFTSEFEILRGDLAAVFYKATRNHPNVTYLFDTTVKQVISNDTEEGQCVKVELSNGEVQTYDLLVLSDGQWSKLRKVCFPAETVKVVDKDMFAVYWTIPRIPSDNDWWNIYAALGRRLVSLRPDPYGTIRAMFTRMPLNEAHRQEWFMAARGDRKTQEALLRKEFTDAGWQAQRLLDSIPTAPDFYFQAMQQIKMTKWSTGRIVCLGDTAYAPTPLTGMGTSLAINGAYVLAGELSKLKEGEHPSKAFERYESLFRPFVEEQQKVPSLLPGFVHPNGAAHRFLISIMGSALSKVVRTPWLISRLVGILFDDVDGDDFPLPRYKAFEDEETVEGSGEVDSRA</sequence>
<dbReference type="EMBL" id="WIWT01000012">
    <property type="protein sequence ID" value="KAF3217992.1"/>
    <property type="molecule type" value="Genomic_DNA"/>
</dbReference>
<evidence type="ECO:0000313" key="5">
    <source>
        <dbReference type="EMBL" id="KAF3179690.1"/>
    </source>
</evidence>
<dbReference type="Proteomes" id="UP000479691">
    <property type="component" value="Unassembled WGS sequence"/>
</dbReference>
<organism evidence="6 10">
    <name type="scientific">Orbilia oligospora</name>
    <name type="common">Nematode-trapping fungus</name>
    <name type="synonym">Arthrobotrys oligospora</name>
    <dbReference type="NCBI Taxonomy" id="2813651"/>
    <lineage>
        <taxon>Eukaryota</taxon>
        <taxon>Fungi</taxon>
        <taxon>Dikarya</taxon>
        <taxon>Ascomycota</taxon>
        <taxon>Pezizomycotina</taxon>
        <taxon>Orbiliomycetes</taxon>
        <taxon>Orbiliales</taxon>
        <taxon>Orbiliaceae</taxon>
        <taxon>Orbilia</taxon>
    </lineage>
</organism>
<dbReference type="Proteomes" id="UP000483672">
    <property type="component" value="Unassembled WGS sequence"/>
</dbReference>
<evidence type="ECO:0000259" key="4">
    <source>
        <dbReference type="Pfam" id="PF01494"/>
    </source>
</evidence>
<evidence type="ECO:0000313" key="8">
    <source>
        <dbReference type="Proteomes" id="UP000479691"/>
    </source>
</evidence>
<evidence type="ECO:0000313" key="10">
    <source>
        <dbReference type="Proteomes" id="UP000614610"/>
    </source>
</evidence>
<dbReference type="InterPro" id="IPR036188">
    <property type="entry name" value="FAD/NAD-bd_sf"/>
</dbReference>
<dbReference type="PRINTS" id="PR00420">
    <property type="entry name" value="RNGMNOXGNASE"/>
</dbReference>
<dbReference type="Gene3D" id="3.30.9.10">
    <property type="entry name" value="D-Amino Acid Oxidase, subunit A, domain 2"/>
    <property type="match status" value="1"/>
</dbReference>
<keyword evidence="2" id="KW-0274">FAD</keyword>
<keyword evidence="3" id="KW-0560">Oxidoreductase</keyword>